<dbReference type="InterPro" id="IPR011009">
    <property type="entry name" value="Kinase-like_dom_sf"/>
</dbReference>
<comment type="caution">
    <text evidence="13">The sequence shown here is derived from an EMBL/GenBank/DDBJ whole genome shotgun (WGS) entry which is preliminary data.</text>
</comment>
<dbReference type="PROSITE" id="PS50011">
    <property type="entry name" value="PROTEIN_KINASE_DOM"/>
    <property type="match status" value="1"/>
</dbReference>
<dbReference type="InterPro" id="IPR008271">
    <property type="entry name" value="Ser/Thr_kinase_AS"/>
</dbReference>
<keyword evidence="3 9" id="KW-0853">WD repeat</keyword>
<dbReference type="FunFam" id="1.10.510.10:FF:000021">
    <property type="entry name" value="Serine/threonine protein kinase"/>
    <property type="match status" value="1"/>
</dbReference>
<feature type="region of interest" description="Disordered" evidence="11">
    <location>
        <begin position="586"/>
        <end position="621"/>
    </location>
</feature>
<dbReference type="GO" id="GO:0004674">
    <property type="term" value="F:protein serine/threonine kinase activity"/>
    <property type="evidence" value="ECO:0007669"/>
    <property type="project" value="UniProtKB-KW"/>
</dbReference>
<keyword evidence="4 13" id="KW-0808">Transferase</keyword>
<sequence>MSSADPLAVLEVTDRNELEALMMDFDQTWEPDSLGEFGRRVISHPNPQFRDLALSELVKVDLQRSWSAGSGRMLEAYLEKFPFLGSQESVDVDLIVAEFEARYAEARCGDAQPNVEPAVLLNSYESRFSNQFPQFQQLARLILTSSETDSLLGLRKAEPAQASIDTSRIDPLRDTKTSVQKRRTVVDLPAEFGRYRIIKALGAGAMGKVYLAHDSQLDRQVALKTPSFSGGDDNGMVTRFYREARAAAKVQHRNICPIYDVGEIDGRHFISMAFVKGRCMSEFIRPDKLPPAKTSAILVHRLALALAEAHRHQVIHRDLKPANIMIDTKREPIVMDFGLARQMDVESRVTQSGMAVGTPAYMSPEQIRGSLEEVGATADIYALGVILYELLTGQLPFRGAIAKVVYSIVHEEPVAPTKIRGEIDPQLESICATMMAKNRRDRFQSMSDVAEALKGYLKGPKTTVEADVSTAESSSDSAADSNLAQLTETGALNAFFAAQDRENPIATMIESAPAIQKATKTATPQQKVDAGFRGGDRGRKFLLASGFFGGSLLLGIIIYFKGGKVELDENSDAVVNVDDAGNLTIKPGSAETNRDVGSPEKIAGPVTAADSTPSANDRQRPPLSVDLQLDLLNEWPHADANSGNCYLASLAPNGRRLAFRIGDGPLQIFDTASARDIAVPPEMQDAISIAFSADGRLVATGHENKKIRLWDAESLAPVGEPFESPIEPRVAWVHLSADGSKLIAVANDREVKLKGMSTFLTWEVSTRKLISRFQAEMADQNYSSSIDASANAQTVAVNSVRDGVSLWDTSTGKRLPVTFNFPENIANTKRVTGMDLSADGSRLAYGVLNGAPSYAAILDTSTGEEIWNSGKQGGRVHAVQFSADGQWLVSTAGRINAHQLSLWDTKTGAEIKRWSYPFESDSEHADRVKFLSFSDDGSRLMLAGPYIPVVVWKIKSAVPVVQTPKPAVVKELNESAQDQIGAE</sequence>
<evidence type="ECO:0000259" key="12">
    <source>
        <dbReference type="PROSITE" id="PS50011"/>
    </source>
</evidence>
<evidence type="ECO:0000256" key="10">
    <source>
        <dbReference type="PROSITE-ProRule" id="PRU10141"/>
    </source>
</evidence>
<evidence type="ECO:0000256" key="2">
    <source>
        <dbReference type="ARBA" id="ARBA00022527"/>
    </source>
</evidence>
<evidence type="ECO:0000256" key="6">
    <source>
        <dbReference type="ARBA" id="ARBA00022741"/>
    </source>
</evidence>
<evidence type="ECO:0000256" key="3">
    <source>
        <dbReference type="ARBA" id="ARBA00022574"/>
    </source>
</evidence>
<evidence type="ECO:0000256" key="7">
    <source>
        <dbReference type="ARBA" id="ARBA00022777"/>
    </source>
</evidence>
<evidence type="ECO:0000313" key="13">
    <source>
        <dbReference type="EMBL" id="TWU05096.1"/>
    </source>
</evidence>
<evidence type="ECO:0000256" key="4">
    <source>
        <dbReference type="ARBA" id="ARBA00022679"/>
    </source>
</evidence>
<keyword evidence="5" id="KW-0677">Repeat</keyword>
<keyword evidence="6 10" id="KW-0547">Nucleotide-binding</keyword>
<dbReference type="PROSITE" id="PS00108">
    <property type="entry name" value="PROTEIN_KINASE_ST"/>
    <property type="match status" value="1"/>
</dbReference>
<dbReference type="Gene3D" id="1.10.510.10">
    <property type="entry name" value="Transferase(Phosphotransferase) domain 1"/>
    <property type="match status" value="1"/>
</dbReference>
<dbReference type="AlphaFoldDB" id="A0A5C6B1I4"/>
<evidence type="ECO:0000256" key="5">
    <source>
        <dbReference type="ARBA" id="ARBA00022737"/>
    </source>
</evidence>
<keyword evidence="8 10" id="KW-0067">ATP-binding</keyword>
<dbReference type="PANTHER" id="PTHR43289">
    <property type="entry name" value="MITOGEN-ACTIVATED PROTEIN KINASE KINASE KINASE 20-RELATED"/>
    <property type="match status" value="1"/>
</dbReference>
<protein>
    <recommendedName>
        <fullName evidence="1">non-specific serine/threonine protein kinase</fullName>
        <ecNumber evidence="1">2.7.11.1</ecNumber>
    </recommendedName>
</protein>
<organism evidence="13 14">
    <name type="scientific">Stieleria varia</name>
    <dbReference type="NCBI Taxonomy" id="2528005"/>
    <lineage>
        <taxon>Bacteria</taxon>
        <taxon>Pseudomonadati</taxon>
        <taxon>Planctomycetota</taxon>
        <taxon>Planctomycetia</taxon>
        <taxon>Pirellulales</taxon>
        <taxon>Pirellulaceae</taxon>
        <taxon>Stieleria</taxon>
    </lineage>
</organism>
<gene>
    <name evidence="13" type="primary">prkC_18</name>
    <name evidence="13" type="ORF">Pla52n_31420</name>
</gene>
<dbReference type="SMART" id="SM00220">
    <property type="entry name" value="S_TKc"/>
    <property type="match status" value="1"/>
</dbReference>
<dbReference type="GO" id="GO:0005524">
    <property type="term" value="F:ATP binding"/>
    <property type="evidence" value="ECO:0007669"/>
    <property type="project" value="UniProtKB-UniRule"/>
</dbReference>
<dbReference type="Gene3D" id="3.30.200.20">
    <property type="entry name" value="Phosphorylase Kinase, domain 1"/>
    <property type="match status" value="1"/>
</dbReference>
<dbReference type="Proteomes" id="UP000320176">
    <property type="component" value="Unassembled WGS sequence"/>
</dbReference>
<dbReference type="InterPro" id="IPR001680">
    <property type="entry name" value="WD40_rpt"/>
</dbReference>
<feature type="binding site" evidence="10">
    <location>
        <position position="224"/>
    </location>
    <ligand>
        <name>ATP</name>
        <dbReference type="ChEBI" id="CHEBI:30616"/>
    </ligand>
</feature>
<evidence type="ECO:0000256" key="11">
    <source>
        <dbReference type="SAM" id="MobiDB-lite"/>
    </source>
</evidence>
<dbReference type="PROSITE" id="PS00678">
    <property type="entry name" value="WD_REPEATS_1"/>
    <property type="match status" value="1"/>
</dbReference>
<reference evidence="13 14" key="1">
    <citation type="submission" date="2019-02" db="EMBL/GenBank/DDBJ databases">
        <title>Deep-cultivation of Planctomycetes and their phenomic and genomic characterization uncovers novel biology.</title>
        <authorList>
            <person name="Wiegand S."/>
            <person name="Jogler M."/>
            <person name="Boedeker C."/>
            <person name="Pinto D."/>
            <person name="Vollmers J."/>
            <person name="Rivas-Marin E."/>
            <person name="Kohn T."/>
            <person name="Peeters S.H."/>
            <person name="Heuer A."/>
            <person name="Rast P."/>
            <person name="Oberbeckmann S."/>
            <person name="Bunk B."/>
            <person name="Jeske O."/>
            <person name="Meyerdierks A."/>
            <person name="Storesund J.E."/>
            <person name="Kallscheuer N."/>
            <person name="Luecker S."/>
            <person name="Lage O.M."/>
            <person name="Pohl T."/>
            <person name="Merkel B.J."/>
            <person name="Hornburger P."/>
            <person name="Mueller R.-W."/>
            <person name="Bruemmer F."/>
            <person name="Labrenz M."/>
            <person name="Spormann A.M."/>
            <person name="Op Den Camp H."/>
            <person name="Overmann J."/>
            <person name="Amann R."/>
            <person name="Jetten M.S.M."/>
            <person name="Mascher T."/>
            <person name="Medema M.H."/>
            <person name="Devos D.P."/>
            <person name="Kaster A.-K."/>
            <person name="Ovreas L."/>
            <person name="Rohde M."/>
            <person name="Galperin M.Y."/>
            <person name="Jogler C."/>
        </authorList>
    </citation>
    <scope>NUCLEOTIDE SEQUENCE [LARGE SCALE GENOMIC DNA]</scope>
    <source>
        <strain evidence="13 14">Pla52n</strain>
    </source>
</reference>
<dbReference type="PANTHER" id="PTHR43289:SF6">
    <property type="entry name" value="SERINE_THREONINE-PROTEIN KINASE NEKL-3"/>
    <property type="match status" value="1"/>
</dbReference>
<dbReference type="Gene3D" id="2.130.10.10">
    <property type="entry name" value="YVTN repeat-like/Quinoprotein amine dehydrogenase"/>
    <property type="match status" value="2"/>
</dbReference>
<accession>A0A5C6B1I4</accession>
<proteinExistence type="predicted"/>
<dbReference type="EMBL" id="SJPN01000003">
    <property type="protein sequence ID" value="TWU05096.1"/>
    <property type="molecule type" value="Genomic_DNA"/>
</dbReference>
<dbReference type="EC" id="2.7.11.1" evidence="1"/>
<dbReference type="Pfam" id="PF00400">
    <property type="entry name" value="WD40"/>
    <property type="match status" value="1"/>
</dbReference>
<evidence type="ECO:0000313" key="14">
    <source>
        <dbReference type="Proteomes" id="UP000320176"/>
    </source>
</evidence>
<dbReference type="InterPro" id="IPR017441">
    <property type="entry name" value="Protein_kinase_ATP_BS"/>
</dbReference>
<dbReference type="Pfam" id="PF00069">
    <property type="entry name" value="Pkinase"/>
    <property type="match status" value="1"/>
</dbReference>
<dbReference type="RefSeq" id="WP_146520404.1">
    <property type="nucleotide sequence ID" value="NZ_CP151726.1"/>
</dbReference>
<dbReference type="InterPro" id="IPR000719">
    <property type="entry name" value="Prot_kinase_dom"/>
</dbReference>
<feature type="domain" description="Protein kinase" evidence="12">
    <location>
        <begin position="195"/>
        <end position="457"/>
    </location>
</feature>
<evidence type="ECO:0000256" key="8">
    <source>
        <dbReference type="ARBA" id="ARBA00022840"/>
    </source>
</evidence>
<dbReference type="SUPFAM" id="SSF82171">
    <property type="entry name" value="DPP6 N-terminal domain-like"/>
    <property type="match status" value="1"/>
</dbReference>
<evidence type="ECO:0000256" key="9">
    <source>
        <dbReference type="PROSITE-ProRule" id="PRU00221"/>
    </source>
</evidence>
<dbReference type="InterPro" id="IPR019775">
    <property type="entry name" value="WD40_repeat_CS"/>
</dbReference>
<keyword evidence="14" id="KW-1185">Reference proteome</keyword>
<feature type="repeat" description="WD" evidence="9">
    <location>
        <begin position="688"/>
        <end position="720"/>
    </location>
</feature>
<name>A0A5C6B1I4_9BACT</name>
<evidence type="ECO:0000256" key="1">
    <source>
        <dbReference type="ARBA" id="ARBA00012513"/>
    </source>
</evidence>
<dbReference type="PROSITE" id="PS50082">
    <property type="entry name" value="WD_REPEATS_2"/>
    <property type="match status" value="1"/>
</dbReference>
<dbReference type="OrthoDB" id="267889at2"/>
<dbReference type="CDD" id="cd14014">
    <property type="entry name" value="STKc_PknB_like"/>
    <property type="match status" value="1"/>
</dbReference>
<dbReference type="InterPro" id="IPR015943">
    <property type="entry name" value="WD40/YVTN_repeat-like_dom_sf"/>
</dbReference>
<dbReference type="PROSITE" id="PS00107">
    <property type="entry name" value="PROTEIN_KINASE_ATP"/>
    <property type="match status" value="1"/>
</dbReference>
<keyword evidence="2" id="KW-0723">Serine/threonine-protein kinase</keyword>
<keyword evidence="7 13" id="KW-0418">Kinase</keyword>
<dbReference type="SUPFAM" id="SSF56112">
    <property type="entry name" value="Protein kinase-like (PK-like)"/>
    <property type="match status" value="1"/>
</dbReference>
<dbReference type="SMART" id="SM00320">
    <property type="entry name" value="WD40"/>
    <property type="match status" value="3"/>
</dbReference>